<sequence>MATRGEGSTTSRRGLLIGGGAGIGLVVAWAVWPRSYAPNLPRAKGETVFNAWLKIGEDGTVTVAVPQAEHGQGVYTALPQILADELGADWRTVAVQPAPLNPLYANSLAADTLFEGDFDALPAPLREGHAQRSALLLTAGSTSVRAFEAPLREAGAAARVLLCKAAAKRWGVDWQGCATETGFVTHGKQRLRFGDLAASAASNTLPDPLPLRGGNGALAGQSLPRLDAPAKVDGSAIFAGDIRLPDMVFAAIRQAPVGDAKLLSVDRAAAAKVRGMLSVVTNDGWVAAVASNWWAANRALDALAPSFTIRGAPINTDSIDAALDAALNGDGTRIWSQGDLAPVFKGARLVTAEYRAGLAVHAAIETMTATARLDDGKLELWLPTQAPGLARAAAAAALGISEGAVTVYPMLIGGSFGANLDHRAAQQAAVLARALKRPVQLTWSRREDLQHDLYRPPARARMAARLGANGQILGWQAKIAAPATGHELASRLLATDQAARAFLALPGAGDRYSVAGARPFYRIPAYAIDHHPADIGVPTGHWRSGAHSYTAFFTECFIDELAHVAGTEALSFRIAMLGGDARLARCLSTAASLGGWEGGVPGSGQGIACHSFRGSHIAVLAEAHIDDDQSVTVDRIVAAVDCGRQINPDLVRQQIEGGLIFGMAATTGASTGFSENRADARTLRDLGLPRLADTPDITVELIPSEADPGGVSELAVPAVAPAIANALQASTGSRLRALPLTVGTP</sequence>
<keyword evidence="4" id="KW-1185">Reference proteome</keyword>
<reference evidence="3 4" key="1">
    <citation type="submission" date="2019-02" db="EMBL/GenBank/DDBJ databases">
        <authorList>
            <person name="Li Y."/>
        </authorList>
    </citation>
    <scope>NUCLEOTIDE SEQUENCE [LARGE SCALE GENOMIC DNA]</scope>
    <source>
        <strain evidence="3 4">3-7</strain>
    </source>
</reference>
<keyword evidence="1" id="KW-1133">Transmembrane helix</keyword>
<dbReference type="PIRSF" id="PIRSF036389">
    <property type="entry name" value="IOR_B"/>
    <property type="match status" value="1"/>
</dbReference>
<dbReference type="GO" id="GO:0016491">
    <property type="term" value="F:oxidoreductase activity"/>
    <property type="evidence" value="ECO:0007669"/>
    <property type="project" value="InterPro"/>
</dbReference>
<dbReference type="RefSeq" id="WP_130155780.1">
    <property type="nucleotide sequence ID" value="NZ_SGIS01000007.1"/>
</dbReference>
<dbReference type="PROSITE" id="PS51318">
    <property type="entry name" value="TAT"/>
    <property type="match status" value="1"/>
</dbReference>
<name>A0A4Q6Y7I7_9SPHN</name>
<feature type="transmembrane region" description="Helical" evidence="1">
    <location>
        <begin position="14"/>
        <end position="32"/>
    </location>
</feature>
<dbReference type="PANTHER" id="PTHR47495">
    <property type="entry name" value="ALDEHYDE DEHYDROGENASE"/>
    <property type="match status" value="1"/>
</dbReference>
<keyword evidence="1" id="KW-0472">Membrane</keyword>
<evidence type="ECO:0000313" key="3">
    <source>
        <dbReference type="EMBL" id="RZF65246.1"/>
    </source>
</evidence>
<dbReference type="InterPro" id="IPR037165">
    <property type="entry name" value="AldOxase/xan_DH_Mopterin-bd_sf"/>
</dbReference>
<dbReference type="Pfam" id="PF20256">
    <property type="entry name" value="MoCoBD_2"/>
    <property type="match status" value="2"/>
</dbReference>
<feature type="domain" description="Aldehyde oxidase/xanthine dehydrogenase a/b hammerhead" evidence="2">
    <location>
        <begin position="233"/>
        <end position="311"/>
    </location>
</feature>
<dbReference type="Pfam" id="PF02738">
    <property type="entry name" value="MoCoBD_1"/>
    <property type="match status" value="1"/>
</dbReference>
<dbReference type="InterPro" id="IPR046867">
    <property type="entry name" value="AldOxase/xan_DH_MoCoBD2"/>
</dbReference>
<keyword evidence="1" id="KW-0812">Transmembrane</keyword>
<evidence type="ECO:0000259" key="2">
    <source>
        <dbReference type="SMART" id="SM01008"/>
    </source>
</evidence>
<dbReference type="Gene3D" id="3.90.1170.50">
    <property type="entry name" value="Aldehyde oxidase/xanthine dehydrogenase, a/b hammerhead"/>
    <property type="match status" value="1"/>
</dbReference>
<comment type="caution">
    <text evidence="3">The sequence shown here is derived from an EMBL/GenBank/DDBJ whole genome shotgun (WGS) entry which is preliminary data.</text>
</comment>
<proteinExistence type="predicted"/>
<dbReference type="SUPFAM" id="SSF56003">
    <property type="entry name" value="Molybdenum cofactor-binding domain"/>
    <property type="match status" value="2"/>
</dbReference>
<dbReference type="Proteomes" id="UP000292085">
    <property type="component" value="Unassembled WGS sequence"/>
</dbReference>
<dbReference type="PANTHER" id="PTHR47495:SF2">
    <property type="entry name" value="ALDEHYDE DEHYDROGENASE"/>
    <property type="match status" value="1"/>
</dbReference>
<dbReference type="InterPro" id="IPR052516">
    <property type="entry name" value="N-heterocyclic_Hydroxylase"/>
</dbReference>
<gene>
    <name evidence="3" type="ORF">EWE75_06085</name>
</gene>
<evidence type="ECO:0000313" key="4">
    <source>
        <dbReference type="Proteomes" id="UP000292085"/>
    </source>
</evidence>
<dbReference type="InterPro" id="IPR012368">
    <property type="entry name" value="OxRdtase_Mopterin-bd_su_IorB"/>
</dbReference>
<evidence type="ECO:0000256" key="1">
    <source>
        <dbReference type="SAM" id="Phobius"/>
    </source>
</evidence>
<dbReference type="InterPro" id="IPR008274">
    <property type="entry name" value="AldOxase/xan_DH_MoCoBD1"/>
</dbReference>
<dbReference type="InterPro" id="IPR000674">
    <property type="entry name" value="Ald_Oxase/Xan_DH_a/b"/>
</dbReference>
<dbReference type="SMART" id="SM01008">
    <property type="entry name" value="Ald_Xan_dh_C"/>
    <property type="match status" value="1"/>
</dbReference>
<dbReference type="OrthoDB" id="9767994at2"/>
<accession>A0A4Q6Y7I7</accession>
<dbReference type="EMBL" id="SGIS01000007">
    <property type="protein sequence ID" value="RZF65246.1"/>
    <property type="molecule type" value="Genomic_DNA"/>
</dbReference>
<dbReference type="Gene3D" id="3.30.365.10">
    <property type="entry name" value="Aldehyde oxidase/xanthine dehydrogenase, molybdopterin binding domain"/>
    <property type="match status" value="4"/>
</dbReference>
<dbReference type="InterPro" id="IPR006311">
    <property type="entry name" value="TAT_signal"/>
</dbReference>
<organism evidence="3 4">
    <name type="scientific">Sphingomonas populi</name>
    <dbReference type="NCBI Taxonomy" id="2484750"/>
    <lineage>
        <taxon>Bacteria</taxon>
        <taxon>Pseudomonadati</taxon>
        <taxon>Pseudomonadota</taxon>
        <taxon>Alphaproteobacteria</taxon>
        <taxon>Sphingomonadales</taxon>
        <taxon>Sphingomonadaceae</taxon>
        <taxon>Sphingomonas</taxon>
    </lineage>
</organism>
<dbReference type="AlphaFoldDB" id="A0A4Q6Y7I7"/>
<protein>
    <submittedName>
        <fullName evidence="3">Xanthine dehydrogenase family protein molybdopterin-binding subunit</fullName>
    </submittedName>
</protein>